<feature type="region of interest" description="Disordered" evidence="1">
    <location>
        <begin position="69"/>
        <end position="98"/>
    </location>
</feature>
<dbReference type="Proteomes" id="UP001500403">
    <property type="component" value="Unassembled WGS sequence"/>
</dbReference>
<evidence type="ECO:0000313" key="2">
    <source>
        <dbReference type="EMBL" id="GAA2926667.1"/>
    </source>
</evidence>
<name>A0ABP6JBB1_9ACTN</name>
<proteinExistence type="predicted"/>
<sequence>MTSESRPSRDIDWLSTILPRIQWTPTIPTASTNSTAAATAAVGLRAMAPHPLPAVTSGYVRDGQTLLTGKPPYKGSGAADPRAKNHSAIRRDSTKKAAAPLTARTETCATPDDYCAVKEPVVPWCDKGIRESREPRITLRVGKLTIGDGS</sequence>
<organism evidence="2 3">
    <name type="scientific">Streptomyces enissocaesilis</name>
    <dbReference type="NCBI Taxonomy" id="332589"/>
    <lineage>
        <taxon>Bacteria</taxon>
        <taxon>Bacillati</taxon>
        <taxon>Actinomycetota</taxon>
        <taxon>Actinomycetes</taxon>
        <taxon>Kitasatosporales</taxon>
        <taxon>Streptomycetaceae</taxon>
        <taxon>Streptomyces</taxon>
        <taxon>Streptomyces rochei group</taxon>
    </lineage>
</organism>
<keyword evidence="3" id="KW-1185">Reference proteome</keyword>
<gene>
    <name evidence="2" type="ORF">GCM10010446_08830</name>
</gene>
<protein>
    <submittedName>
        <fullName evidence="2">Uncharacterized protein</fullName>
    </submittedName>
</protein>
<evidence type="ECO:0000313" key="3">
    <source>
        <dbReference type="Proteomes" id="UP001500403"/>
    </source>
</evidence>
<comment type="caution">
    <text evidence="2">The sequence shown here is derived from an EMBL/GenBank/DDBJ whole genome shotgun (WGS) entry which is preliminary data.</text>
</comment>
<accession>A0ABP6JBB1</accession>
<evidence type="ECO:0000256" key="1">
    <source>
        <dbReference type="SAM" id="MobiDB-lite"/>
    </source>
</evidence>
<dbReference type="EMBL" id="BAAAUD010000012">
    <property type="protein sequence ID" value="GAA2926667.1"/>
    <property type="molecule type" value="Genomic_DNA"/>
</dbReference>
<reference evidence="3" key="1">
    <citation type="journal article" date="2019" name="Int. J. Syst. Evol. Microbiol.">
        <title>The Global Catalogue of Microorganisms (GCM) 10K type strain sequencing project: providing services to taxonomists for standard genome sequencing and annotation.</title>
        <authorList>
            <consortium name="The Broad Institute Genomics Platform"/>
            <consortium name="The Broad Institute Genome Sequencing Center for Infectious Disease"/>
            <person name="Wu L."/>
            <person name="Ma J."/>
        </authorList>
    </citation>
    <scope>NUCLEOTIDE SEQUENCE [LARGE SCALE GENOMIC DNA]</scope>
    <source>
        <strain evidence="3">JCM 9088</strain>
    </source>
</reference>